<dbReference type="Gene3D" id="2.160.10.10">
    <property type="entry name" value="Hexapeptide repeat proteins"/>
    <property type="match status" value="1"/>
</dbReference>
<dbReference type="InterPro" id="IPR011004">
    <property type="entry name" value="Trimer_LpxA-like_sf"/>
</dbReference>
<keyword evidence="6 7" id="KW-0012">Acyltransferase</keyword>
<dbReference type="Proteomes" id="UP000252355">
    <property type="component" value="Unassembled WGS sequence"/>
</dbReference>
<proteinExistence type="inferred from homology"/>
<dbReference type="InterPro" id="IPR020573">
    <property type="entry name" value="UDP_GlcNAc_AcTrfase_non-rep"/>
</dbReference>
<sequence length="354" mass="36981">MALTLEALARTLGGRLDGPAPGPTITGIAPITEAGPDQITFLTEVKQVGKHLEELRHSRAAAVIAAEKAGPLPLPAIRFPSAYQGLLAALAYFHPEPPWRPGIHPTAFVDEDATVDPTAMVGPLAVVEAGAVIGPRARIDAQVFVGRGARVGAGAHLYPQVVLREGCRVGDDSIIHSGAVIGSDGFGFHTTAAGHAKIPQVGVVEIGARVEIGANVTIDRATMGCTRVGDGTKIDNLVHLAHNVQVGKDCLIVAQVGLSGSTILEDRVTLAGQVGTVGHVRVGRGTTVAARGVVTEDVPPGQVVSGFPLKPHAEEKRIMLAQRRLPELVRTVHRLEAELARLTEELARLTKDGS</sequence>
<comment type="catalytic activity">
    <reaction evidence="7">
        <text>a UDP-3-O-[(3R)-3-hydroxyacyl]-alpha-D-glucosamine + a (3R)-hydroxyacyl-[ACP] = a UDP-2-N,3-O-bis[(3R)-3-hydroxyacyl]-alpha-D-glucosamine + holo-[ACP] + H(+)</text>
        <dbReference type="Rhea" id="RHEA:53836"/>
        <dbReference type="Rhea" id="RHEA-COMP:9685"/>
        <dbReference type="Rhea" id="RHEA-COMP:9945"/>
        <dbReference type="ChEBI" id="CHEBI:15378"/>
        <dbReference type="ChEBI" id="CHEBI:64479"/>
        <dbReference type="ChEBI" id="CHEBI:78827"/>
        <dbReference type="ChEBI" id="CHEBI:137740"/>
        <dbReference type="ChEBI" id="CHEBI:137748"/>
        <dbReference type="EC" id="2.3.1.191"/>
    </reaction>
</comment>
<comment type="pathway">
    <text evidence="7">Bacterial outer membrane biogenesis; LPS lipid A biosynthesis.</text>
</comment>
<evidence type="ECO:0000256" key="3">
    <source>
        <dbReference type="ARBA" id="ARBA00022679"/>
    </source>
</evidence>
<dbReference type="HAMAP" id="MF_00523">
    <property type="entry name" value="LpxD"/>
    <property type="match status" value="1"/>
</dbReference>
<dbReference type="PROSITE" id="PS00101">
    <property type="entry name" value="HEXAPEP_TRANSFERASES"/>
    <property type="match status" value="1"/>
</dbReference>
<dbReference type="EC" id="2.3.1.191" evidence="7"/>
<evidence type="ECO:0000256" key="8">
    <source>
        <dbReference type="SAM" id="Coils"/>
    </source>
</evidence>
<evidence type="ECO:0000256" key="5">
    <source>
        <dbReference type="ARBA" id="ARBA00023098"/>
    </source>
</evidence>
<feature type="domain" description="UDP-3-O-[3-hydroxymyristoyl] glucosamine N-acyltransferase non-repeat region" evidence="9">
    <location>
        <begin position="24"/>
        <end position="88"/>
    </location>
</feature>
<evidence type="ECO:0000256" key="1">
    <source>
        <dbReference type="ARBA" id="ARBA00022516"/>
    </source>
</evidence>
<accession>A0A367ZP61</accession>
<dbReference type="InterPro" id="IPR018357">
    <property type="entry name" value="Hexapep_transf_CS"/>
</dbReference>
<comment type="subunit">
    <text evidence="7">Homotrimer.</text>
</comment>
<dbReference type="EMBL" id="QOQW01000010">
    <property type="protein sequence ID" value="RCK79820.1"/>
    <property type="molecule type" value="Genomic_DNA"/>
</dbReference>
<dbReference type="UniPathway" id="UPA00973"/>
<dbReference type="InterPro" id="IPR001451">
    <property type="entry name" value="Hexapep"/>
</dbReference>
<comment type="function">
    <text evidence="7">Catalyzes the N-acylation of UDP-3-O-acylglucosamine using 3-hydroxyacyl-ACP as the acyl donor. Is involved in the biosynthesis of lipid A, a phosphorylated glycolipid that anchors the lipopolysaccharide to the outer membrane of the cell.</text>
</comment>
<evidence type="ECO:0000256" key="6">
    <source>
        <dbReference type="ARBA" id="ARBA00023315"/>
    </source>
</evidence>
<dbReference type="Pfam" id="PF04613">
    <property type="entry name" value="LpxD"/>
    <property type="match status" value="1"/>
</dbReference>
<feature type="coiled-coil region" evidence="8">
    <location>
        <begin position="318"/>
        <end position="352"/>
    </location>
</feature>
<dbReference type="GO" id="GO:0016410">
    <property type="term" value="F:N-acyltransferase activity"/>
    <property type="evidence" value="ECO:0007669"/>
    <property type="project" value="InterPro"/>
</dbReference>
<name>A0A367ZP61_9BACT</name>
<keyword evidence="3 7" id="KW-0808">Transferase</keyword>
<protein>
    <recommendedName>
        <fullName evidence="7">UDP-3-O-acylglucosamine N-acyltransferase</fullName>
        <ecNumber evidence="7">2.3.1.191</ecNumber>
    </recommendedName>
</protein>
<dbReference type="SUPFAM" id="SSF51161">
    <property type="entry name" value="Trimeric LpxA-like enzymes"/>
    <property type="match status" value="1"/>
</dbReference>
<evidence type="ECO:0000256" key="4">
    <source>
        <dbReference type="ARBA" id="ARBA00022737"/>
    </source>
</evidence>
<evidence type="ECO:0000256" key="2">
    <source>
        <dbReference type="ARBA" id="ARBA00022556"/>
    </source>
</evidence>
<organism evidence="10 11">
    <name type="scientific">Candidatus Ozemobacter sibiricus</name>
    <dbReference type="NCBI Taxonomy" id="2268124"/>
    <lineage>
        <taxon>Bacteria</taxon>
        <taxon>Candidatus Ozemobacteria</taxon>
        <taxon>Candidatus Ozemobacterales</taxon>
        <taxon>Candidatus Ozemobacteraceae</taxon>
        <taxon>Candidatus Ozemobacter</taxon>
    </lineage>
</organism>
<feature type="active site" description="Proton acceptor" evidence="7">
    <location>
        <position position="242"/>
    </location>
</feature>
<comment type="similarity">
    <text evidence="7">Belongs to the transferase hexapeptide repeat family. LpxD subfamily.</text>
</comment>
<evidence type="ECO:0000313" key="11">
    <source>
        <dbReference type="Proteomes" id="UP000252355"/>
    </source>
</evidence>
<dbReference type="AlphaFoldDB" id="A0A367ZP61"/>
<dbReference type="NCBIfam" id="TIGR01853">
    <property type="entry name" value="lipid_A_lpxD"/>
    <property type="match status" value="1"/>
</dbReference>
<evidence type="ECO:0000259" key="9">
    <source>
        <dbReference type="Pfam" id="PF04613"/>
    </source>
</evidence>
<dbReference type="PANTHER" id="PTHR43378">
    <property type="entry name" value="UDP-3-O-ACYLGLUCOSAMINE N-ACYLTRANSFERASE"/>
    <property type="match status" value="1"/>
</dbReference>
<dbReference type="InterPro" id="IPR007691">
    <property type="entry name" value="LpxD"/>
</dbReference>
<keyword evidence="8" id="KW-0175">Coiled coil</keyword>
<gene>
    <name evidence="7" type="primary">lpxD</name>
    <name evidence="10" type="ORF">OZSIB_3974</name>
</gene>
<dbReference type="GO" id="GO:0009245">
    <property type="term" value="P:lipid A biosynthetic process"/>
    <property type="evidence" value="ECO:0007669"/>
    <property type="project" value="UniProtKB-UniRule"/>
</dbReference>
<keyword evidence="1 7" id="KW-0444">Lipid biosynthesis</keyword>
<dbReference type="GO" id="GO:0016020">
    <property type="term" value="C:membrane"/>
    <property type="evidence" value="ECO:0007669"/>
    <property type="project" value="GOC"/>
</dbReference>
<dbReference type="Pfam" id="PF00132">
    <property type="entry name" value="Hexapep"/>
    <property type="match status" value="2"/>
</dbReference>
<keyword evidence="4 7" id="KW-0677">Repeat</keyword>
<dbReference type="Gene3D" id="3.40.1390.10">
    <property type="entry name" value="MurE/MurF, N-terminal domain"/>
    <property type="match status" value="1"/>
</dbReference>
<dbReference type="CDD" id="cd03352">
    <property type="entry name" value="LbH_LpxD"/>
    <property type="match status" value="1"/>
</dbReference>
<evidence type="ECO:0000256" key="7">
    <source>
        <dbReference type="HAMAP-Rule" id="MF_00523"/>
    </source>
</evidence>
<comment type="caution">
    <text evidence="10">The sequence shown here is derived from an EMBL/GenBank/DDBJ whole genome shotgun (WGS) entry which is preliminary data.</text>
</comment>
<evidence type="ECO:0000313" key="10">
    <source>
        <dbReference type="EMBL" id="RCK79820.1"/>
    </source>
</evidence>
<keyword evidence="2 7" id="KW-0441">Lipid A biosynthesis</keyword>
<reference evidence="10 11" key="1">
    <citation type="submission" date="2018-05" db="EMBL/GenBank/DDBJ databases">
        <title>A metagenomic window into the 2 km-deep terrestrial subsurface aquifer revealed taxonomically and functionally diverse microbial community comprising novel uncultured bacterial lineages.</title>
        <authorList>
            <person name="Kadnikov V.V."/>
            <person name="Mardanov A.V."/>
            <person name="Beletsky A.V."/>
            <person name="Banks D."/>
            <person name="Pimenov N.V."/>
            <person name="Frank Y.A."/>
            <person name="Karnachuk O.V."/>
            <person name="Ravin N.V."/>
        </authorList>
    </citation>
    <scope>NUCLEOTIDE SEQUENCE [LARGE SCALE GENOMIC DNA]</scope>
    <source>
        <strain evidence="10">BY5</strain>
    </source>
</reference>
<dbReference type="GO" id="GO:0103118">
    <property type="term" value="F:UDP-3-O-[(3R)-3-hydroxyacyl]-glucosamine N-acyltransferase activity"/>
    <property type="evidence" value="ECO:0007669"/>
    <property type="project" value="UniProtKB-EC"/>
</dbReference>
<keyword evidence="5 7" id="KW-0443">Lipid metabolism</keyword>
<dbReference type="PANTHER" id="PTHR43378:SF2">
    <property type="entry name" value="UDP-3-O-ACYLGLUCOSAMINE N-ACYLTRANSFERASE 1, MITOCHONDRIAL-RELATED"/>
    <property type="match status" value="1"/>
</dbReference>
<dbReference type="NCBIfam" id="NF002060">
    <property type="entry name" value="PRK00892.1"/>
    <property type="match status" value="1"/>
</dbReference>